<keyword evidence="5" id="KW-0963">Cytoplasm</keyword>
<evidence type="ECO:0000256" key="3">
    <source>
        <dbReference type="ARBA" id="ARBA00022840"/>
    </source>
</evidence>
<proteinExistence type="inferred from homology"/>
<evidence type="ECO:0000256" key="1">
    <source>
        <dbReference type="ARBA" id="ARBA00008239"/>
    </source>
</evidence>
<evidence type="ECO:0000313" key="8">
    <source>
        <dbReference type="Proteomes" id="UP001499959"/>
    </source>
</evidence>
<comment type="function">
    <text evidence="5">Molecular chaperone. Has ATPase activity.</text>
</comment>
<dbReference type="Proteomes" id="UP001499959">
    <property type="component" value="Unassembled WGS sequence"/>
</dbReference>
<accession>A0ABP9C1Q5</accession>
<dbReference type="SMART" id="SM00387">
    <property type="entry name" value="HATPase_c"/>
    <property type="match status" value="1"/>
</dbReference>
<comment type="caution">
    <text evidence="7">The sequence shown here is derived from an EMBL/GenBank/DDBJ whole genome shotgun (WGS) entry which is preliminary data.</text>
</comment>
<dbReference type="CDD" id="cd16927">
    <property type="entry name" value="HATPase_Hsp90-like"/>
    <property type="match status" value="1"/>
</dbReference>
<feature type="region of interest" description="A; substrate-binding" evidence="5">
    <location>
        <begin position="1"/>
        <end position="362"/>
    </location>
</feature>
<dbReference type="PRINTS" id="PR00775">
    <property type="entry name" value="HEATSHOCK90"/>
</dbReference>
<dbReference type="HAMAP" id="MF_00505">
    <property type="entry name" value="HSP90"/>
    <property type="match status" value="1"/>
</dbReference>
<dbReference type="InterPro" id="IPR019805">
    <property type="entry name" value="Heat_shock_protein_90_CS"/>
</dbReference>
<dbReference type="RefSeq" id="WP_345304467.1">
    <property type="nucleotide sequence ID" value="NZ_BAABJE010000018.1"/>
</dbReference>
<gene>
    <name evidence="5 7" type="primary">htpG</name>
    <name evidence="7" type="ORF">GCM10023307_33080</name>
</gene>
<dbReference type="InterPro" id="IPR036890">
    <property type="entry name" value="HATPase_C_sf"/>
</dbReference>
<name>A0ABP9C1Q5_9GAMM</name>
<dbReference type="SUPFAM" id="SSF54211">
    <property type="entry name" value="Ribosomal protein S5 domain 2-like"/>
    <property type="match status" value="1"/>
</dbReference>
<feature type="domain" description="Histidine kinase/HSP90-like ATPase" evidence="6">
    <location>
        <begin position="38"/>
        <end position="199"/>
    </location>
</feature>
<evidence type="ECO:0000259" key="6">
    <source>
        <dbReference type="SMART" id="SM00387"/>
    </source>
</evidence>
<dbReference type="Gene3D" id="3.30.565.10">
    <property type="entry name" value="Histidine kinase-like ATPase, C-terminal domain"/>
    <property type="match status" value="1"/>
</dbReference>
<dbReference type="Pfam" id="PF00183">
    <property type="entry name" value="HSP90"/>
    <property type="match status" value="1"/>
</dbReference>
<dbReference type="PROSITE" id="PS00298">
    <property type="entry name" value="HSP90"/>
    <property type="match status" value="1"/>
</dbReference>
<dbReference type="NCBIfam" id="NF003555">
    <property type="entry name" value="PRK05218.1"/>
    <property type="match status" value="1"/>
</dbReference>
<dbReference type="PIRSF" id="PIRSF002583">
    <property type="entry name" value="Hsp90"/>
    <property type="match status" value="1"/>
</dbReference>
<evidence type="ECO:0000313" key="7">
    <source>
        <dbReference type="EMBL" id="GAA4803714.1"/>
    </source>
</evidence>
<dbReference type="InterPro" id="IPR037196">
    <property type="entry name" value="HSP90_C"/>
</dbReference>
<dbReference type="Gene3D" id="1.20.120.790">
    <property type="entry name" value="Heat shock protein 90, C-terminal domain"/>
    <property type="match status" value="1"/>
</dbReference>
<comment type="similarity">
    <text evidence="1 5">Belongs to the heat shock protein 90 family.</text>
</comment>
<dbReference type="EMBL" id="BAABJE010000018">
    <property type="protein sequence ID" value="GAA4803714.1"/>
    <property type="molecule type" value="Genomic_DNA"/>
</dbReference>
<protein>
    <recommendedName>
        <fullName evidence="5">Chaperone protein HtpG</fullName>
    </recommendedName>
    <alternativeName>
        <fullName evidence="5">Heat shock protein HtpG</fullName>
    </alternativeName>
    <alternativeName>
        <fullName evidence="5">High temperature protein G</fullName>
    </alternativeName>
</protein>
<keyword evidence="3 5" id="KW-0067">ATP-binding</keyword>
<keyword evidence="8" id="KW-1185">Reference proteome</keyword>
<dbReference type="PANTHER" id="PTHR11528">
    <property type="entry name" value="HEAT SHOCK PROTEIN 90 FAMILY MEMBER"/>
    <property type="match status" value="1"/>
</dbReference>
<keyword evidence="4 5" id="KW-0143">Chaperone</keyword>
<keyword evidence="2 5" id="KW-0547">Nucleotide-binding</keyword>
<feature type="region of interest" description="C" evidence="5">
    <location>
        <begin position="580"/>
        <end position="652"/>
    </location>
</feature>
<dbReference type="InterPro" id="IPR020575">
    <property type="entry name" value="Hsp90_N"/>
</dbReference>
<dbReference type="Pfam" id="PF13589">
    <property type="entry name" value="HATPase_c_3"/>
    <property type="match status" value="1"/>
</dbReference>
<evidence type="ECO:0000256" key="2">
    <source>
        <dbReference type="ARBA" id="ARBA00022741"/>
    </source>
</evidence>
<dbReference type="SUPFAM" id="SSF110942">
    <property type="entry name" value="HSP90 C-terminal domain"/>
    <property type="match status" value="1"/>
</dbReference>
<reference evidence="8" key="1">
    <citation type="journal article" date="2019" name="Int. J. Syst. Evol. Microbiol.">
        <title>The Global Catalogue of Microorganisms (GCM) 10K type strain sequencing project: providing services to taxonomists for standard genome sequencing and annotation.</title>
        <authorList>
            <consortium name="The Broad Institute Genomics Platform"/>
            <consortium name="The Broad Institute Genome Sequencing Center for Infectious Disease"/>
            <person name="Wu L."/>
            <person name="Ma J."/>
        </authorList>
    </citation>
    <scope>NUCLEOTIDE SEQUENCE [LARGE SCALE GENOMIC DNA]</scope>
    <source>
        <strain evidence="8">JCM 18204</strain>
    </source>
</reference>
<dbReference type="Gene3D" id="3.30.230.80">
    <property type="match status" value="1"/>
</dbReference>
<sequence>MSTDTPTAPESGAQVETHAFQADVQQVLQLVIHSLYSNKDIFLRELVSNASDACEKLRFEAIAAPALLADGGELTIDLLLDADARTLTIRDNGIGMSREELMQNLGTVAHSGTRRFLDSLAAGQRASGESIDAQLIGQFGVGFYSAFIVADRIDVTSRRAGHDDAWIWRSNGDGQFSLEAAPADTPRGTALRLHLREDAGDYLQDWKLRSLVRTYSDHVAFPIRMAAPAPKANDGEDGEDGEEAAAPALETVNQASALWTRSKSDLSDDDYKAFYKHVSHDFADPLAWTHNRVEGNQNFTSLLYLPAHAPFDFQAGRDERKGLKLYVKRVFIMDAAEQMLPAYLRFVRGVVDSDDLPLNVSRELLQESRQVERIKGALTKRVLDQLEKIARDEPEQYTTFWNAFGATLKEGVVEDGANRERVLKLLRFPTTRSASADERASLDDYIGRMTGLQDEIYYLTADGWNAARNHPKLEALKARGVEVILMHERIDDWMSGYLHEYAGKRLRNVAKGEIDLDKLGSAEDKAKQEETAKAAAPLVETLKTALGDRVKDVRVSNRLVDSAACLVLDEYEMSLQMQQLMKSLGQDAPASAPILEINPEHALLKRVAAAQDDDARVADYAALLFEQATLAEGGTLDDPAAFIARMNRLLVG</sequence>
<comment type="caution">
    <text evidence="5">Lacks conserved residue(s) required for the propagation of feature annotation.</text>
</comment>
<comment type="subunit">
    <text evidence="5">Homodimer.</text>
</comment>
<organism evidence="7 8">
    <name type="scientific">Lysobacter hankyongensis</name>
    <dbReference type="NCBI Taxonomy" id="1176535"/>
    <lineage>
        <taxon>Bacteria</taxon>
        <taxon>Pseudomonadati</taxon>
        <taxon>Pseudomonadota</taxon>
        <taxon>Gammaproteobacteria</taxon>
        <taxon>Lysobacterales</taxon>
        <taxon>Lysobacteraceae</taxon>
        <taxon>Lysobacter</taxon>
    </lineage>
</organism>
<dbReference type="Gene3D" id="3.40.50.11260">
    <property type="match status" value="1"/>
</dbReference>
<dbReference type="InterPro" id="IPR020568">
    <property type="entry name" value="Ribosomal_Su5_D2-typ_SF"/>
</dbReference>
<dbReference type="InterPro" id="IPR003594">
    <property type="entry name" value="HATPase_dom"/>
</dbReference>
<evidence type="ECO:0000256" key="4">
    <source>
        <dbReference type="ARBA" id="ARBA00023186"/>
    </source>
</evidence>
<keyword evidence="5" id="KW-0346">Stress response</keyword>
<comment type="subcellular location">
    <subcellularLocation>
        <location evidence="5">Cytoplasm</location>
    </subcellularLocation>
</comment>
<evidence type="ECO:0000256" key="5">
    <source>
        <dbReference type="HAMAP-Rule" id="MF_00505"/>
    </source>
</evidence>
<dbReference type="InterPro" id="IPR001404">
    <property type="entry name" value="Hsp90_fam"/>
</dbReference>
<dbReference type="SUPFAM" id="SSF55874">
    <property type="entry name" value="ATPase domain of HSP90 chaperone/DNA topoisomerase II/histidine kinase"/>
    <property type="match status" value="1"/>
</dbReference>